<name>A0A0B6S0J4_BURPL</name>
<protein>
    <recommendedName>
        <fullName evidence="5">Transmembrane protein</fullName>
    </recommendedName>
</protein>
<proteinExistence type="predicted"/>
<feature type="coiled-coil region" evidence="1">
    <location>
        <begin position="316"/>
        <end position="343"/>
    </location>
</feature>
<gene>
    <name evidence="3" type="ORF">BGL_1c12290</name>
</gene>
<organism evidence="3 4">
    <name type="scientific">Burkholderia plantarii</name>
    <dbReference type="NCBI Taxonomy" id="41899"/>
    <lineage>
        <taxon>Bacteria</taxon>
        <taxon>Pseudomonadati</taxon>
        <taxon>Pseudomonadota</taxon>
        <taxon>Betaproteobacteria</taxon>
        <taxon>Burkholderiales</taxon>
        <taxon>Burkholderiaceae</taxon>
        <taxon>Burkholderia</taxon>
    </lineage>
</organism>
<dbReference type="KEGG" id="bgp:BGL_1c12290"/>
<keyword evidence="1" id="KW-0175">Coiled coil</keyword>
<feature type="transmembrane region" description="Helical" evidence="2">
    <location>
        <begin position="30"/>
        <end position="55"/>
    </location>
</feature>
<dbReference type="HOGENOM" id="CLU_760064_0_0_4"/>
<evidence type="ECO:0000256" key="2">
    <source>
        <dbReference type="SAM" id="Phobius"/>
    </source>
</evidence>
<evidence type="ECO:0000313" key="3">
    <source>
        <dbReference type="EMBL" id="AJK45751.1"/>
    </source>
</evidence>
<dbReference type="AlphaFoldDB" id="A0A0B6S0J4"/>
<sequence>MARRGGRLRLPEARPKGGLRLFARASWMSLWQCCAGYAAAFGGTALGMGVASLLAHTGLVGRLQEFDSHARFADFGPWVILLVMAGMGISLFLVLAVTGLALRQLYLLPRLHVSVGVLTAFAYFLPTVRLNVGWIVLPGALLAWWMRRALARPDPVRIEWLLYKYYHGFPVLQDWIGNAIVATWVSAAGPQPSRQPASKRAAAPAGKPALASSLFDGYLSEMRAMLPRLAGTMVEDEWSRLIEVSERIYEMAGNEPDKYSSLNHFLASQLPNAIKLGGYFVTLGKLTESDPTRAPRMLEIETSLQGLFTQFEKVHNQTVESDLAGLEVTLQLLQEDLQQAEQRQAYTPVAVKSAAGEPVRDMQH</sequence>
<evidence type="ECO:0000256" key="1">
    <source>
        <dbReference type="SAM" id="Coils"/>
    </source>
</evidence>
<dbReference type="Proteomes" id="UP000031838">
    <property type="component" value="Chromosome 1"/>
</dbReference>
<evidence type="ECO:0000313" key="4">
    <source>
        <dbReference type="Proteomes" id="UP000031838"/>
    </source>
</evidence>
<accession>A0A0B6S0J4</accession>
<evidence type="ECO:0008006" key="5">
    <source>
        <dbReference type="Google" id="ProtNLM"/>
    </source>
</evidence>
<keyword evidence="2" id="KW-0472">Membrane</keyword>
<feature type="transmembrane region" description="Helical" evidence="2">
    <location>
        <begin position="75"/>
        <end position="100"/>
    </location>
</feature>
<keyword evidence="2" id="KW-0812">Transmembrane</keyword>
<dbReference type="EMBL" id="CP002580">
    <property type="protein sequence ID" value="AJK45751.1"/>
    <property type="molecule type" value="Genomic_DNA"/>
</dbReference>
<dbReference type="Pfam" id="PF10112">
    <property type="entry name" value="Halogen_Hydrol"/>
    <property type="match status" value="1"/>
</dbReference>
<dbReference type="InterPro" id="IPR018770">
    <property type="entry name" value="ChloroindolylP_hydrolase"/>
</dbReference>
<keyword evidence="4" id="KW-1185">Reference proteome</keyword>
<keyword evidence="2" id="KW-1133">Transmembrane helix</keyword>
<reference evidence="4" key="1">
    <citation type="submission" date="2011-03" db="EMBL/GenBank/DDBJ databases">
        <authorList>
            <person name="Voget S."/>
            <person name="Streit W.R."/>
            <person name="Jaeger K.E."/>
            <person name="Daniel R."/>
        </authorList>
    </citation>
    <scope>NUCLEOTIDE SEQUENCE [LARGE SCALE GENOMIC DNA]</scope>
    <source>
        <strain evidence="4">PG1</strain>
    </source>
</reference>
<reference evidence="3 4" key="2">
    <citation type="journal article" date="2016" name="Appl. Microbiol. Biotechnol.">
        <title>Mutations improving production and secretion of extracellular lipase by Burkholderia glumae PG1.</title>
        <authorList>
            <person name="Knapp A."/>
            <person name="Voget S."/>
            <person name="Gao R."/>
            <person name="Zaburannyi N."/>
            <person name="Krysciak D."/>
            <person name="Breuer M."/>
            <person name="Hauer B."/>
            <person name="Streit W.R."/>
            <person name="Muller R."/>
            <person name="Daniel R."/>
            <person name="Jaeger K.E."/>
        </authorList>
    </citation>
    <scope>NUCLEOTIDE SEQUENCE [LARGE SCALE GENOMIC DNA]</scope>
    <source>
        <strain evidence="3 4">PG1</strain>
    </source>
</reference>